<evidence type="ECO:0000313" key="2">
    <source>
        <dbReference type="Proteomes" id="UP001321473"/>
    </source>
</evidence>
<proteinExistence type="predicted"/>
<dbReference type="AlphaFoldDB" id="A0AAQ4DSS0"/>
<comment type="caution">
    <text evidence="1">The sequence shown here is derived from an EMBL/GenBank/DDBJ whole genome shotgun (WGS) entry which is preliminary data.</text>
</comment>
<accession>A0AAQ4DSS0</accession>
<gene>
    <name evidence="1" type="ORF">V5799_031882</name>
</gene>
<name>A0AAQ4DSS0_AMBAM</name>
<reference evidence="1 2" key="1">
    <citation type="journal article" date="2023" name="Arcadia Sci">
        <title>De novo assembly of a long-read Amblyomma americanum tick genome.</title>
        <authorList>
            <person name="Chou S."/>
            <person name="Poskanzer K.E."/>
            <person name="Rollins M."/>
            <person name="Thuy-Boun P.S."/>
        </authorList>
    </citation>
    <scope>NUCLEOTIDE SEQUENCE [LARGE SCALE GENOMIC DNA]</scope>
    <source>
        <strain evidence="1">F_SG_1</strain>
        <tissue evidence="1">Salivary glands</tissue>
    </source>
</reference>
<organism evidence="1 2">
    <name type="scientific">Amblyomma americanum</name>
    <name type="common">Lone star tick</name>
    <dbReference type="NCBI Taxonomy" id="6943"/>
    <lineage>
        <taxon>Eukaryota</taxon>
        <taxon>Metazoa</taxon>
        <taxon>Ecdysozoa</taxon>
        <taxon>Arthropoda</taxon>
        <taxon>Chelicerata</taxon>
        <taxon>Arachnida</taxon>
        <taxon>Acari</taxon>
        <taxon>Parasitiformes</taxon>
        <taxon>Ixodida</taxon>
        <taxon>Ixodoidea</taxon>
        <taxon>Ixodidae</taxon>
        <taxon>Amblyomminae</taxon>
        <taxon>Amblyomma</taxon>
    </lineage>
</organism>
<protein>
    <submittedName>
        <fullName evidence="1">Uncharacterized protein</fullName>
    </submittedName>
</protein>
<dbReference type="Proteomes" id="UP001321473">
    <property type="component" value="Unassembled WGS sequence"/>
</dbReference>
<dbReference type="EMBL" id="JARKHS020027261">
    <property type="protein sequence ID" value="KAK8765510.1"/>
    <property type="molecule type" value="Genomic_DNA"/>
</dbReference>
<sequence length="83" mass="9728">MQCLRRRRQETKRKIKKGSQEWFDQTAEEGAMALKLRTHISLRTSFDAFDQAIKECQKVGSQGLQENASKKAFFFFYALKHKA</sequence>
<evidence type="ECO:0000313" key="1">
    <source>
        <dbReference type="EMBL" id="KAK8765510.1"/>
    </source>
</evidence>
<keyword evidence="2" id="KW-1185">Reference proteome</keyword>